<reference evidence="6 7" key="1">
    <citation type="submission" date="2020-08" db="EMBL/GenBank/DDBJ databases">
        <title>A Genomic Blueprint of the Chicken Gut Microbiome.</title>
        <authorList>
            <person name="Gilroy R."/>
            <person name="Ravi A."/>
            <person name="Getino M."/>
            <person name="Pursley I."/>
            <person name="Horton D.L."/>
            <person name="Alikhan N.-F."/>
            <person name="Baker D."/>
            <person name="Gharbi K."/>
            <person name="Hall N."/>
            <person name="Watson M."/>
            <person name="Adriaenssens E.M."/>
            <person name="Foster-Nyarko E."/>
            <person name="Jarju S."/>
            <person name="Secka A."/>
            <person name="Antonio M."/>
            <person name="Oren A."/>
            <person name="Chaudhuri R."/>
            <person name="La Ragione R.M."/>
            <person name="Hildebrand F."/>
            <person name="Pallen M.J."/>
        </authorList>
    </citation>
    <scope>NUCLEOTIDE SEQUENCE [LARGE SCALE GENOMIC DNA]</scope>
    <source>
        <strain evidence="6 7">Sa3CVN1</strain>
    </source>
</reference>
<comment type="similarity">
    <text evidence="1 2">Belongs to the flagella basal body rod proteins family.</text>
</comment>
<gene>
    <name evidence="6" type="primary">flgG</name>
    <name evidence="6" type="ORF">H9661_00515</name>
</gene>
<dbReference type="Pfam" id="PF22692">
    <property type="entry name" value="LlgE_F_G_D1"/>
    <property type="match status" value="1"/>
</dbReference>
<comment type="subcellular location">
    <subcellularLocation>
        <location evidence="2">Bacterial flagellum basal body</location>
    </subcellularLocation>
</comment>
<dbReference type="InterPro" id="IPR001444">
    <property type="entry name" value="Flag_bb_rod_N"/>
</dbReference>
<keyword evidence="6" id="KW-0969">Cilium</keyword>
<feature type="domain" description="Flagellar basal body rod protein N-terminal" evidence="3">
    <location>
        <begin position="7"/>
        <end position="35"/>
    </location>
</feature>
<dbReference type="InterPro" id="IPR020013">
    <property type="entry name" value="Flagellar_FlgE/F/G"/>
</dbReference>
<keyword evidence="7" id="KW-1185">Reference proteome</keyword>
<dbReference type="InterPro" id="IPR053967">
    <property type="entry name" value="LlgE_F_G-like_D1"/>
</dbReference>
<evidence type="ECO:0000259" key="4">
    <source>
        <dbReference type="Pfam" id="PF06429"/>
    </source>
</evidence>
<accession>A0ABR8PNT7</accession>
<dbReference type="SUPFAM" id="SSF117143">
    <property type="entry name" value="Flagellar hook protein flgE"/>
    <property type="match status" value="1"/>
</dbReference>
<evidence type="ECO:0000313" key="6">
    <source>
        <dbReference type="EMBL" id="MBD7909824.1"/>
    </source>
</evidence>
<proteinExistence type="inferred from homology"/>
<dbReference type="PANTHER" id="PTHR30435">
    <property type="entry name" value="FLAGELLAR PROTEIN"/>
    <property type="match status" value="1"/>
</dbReference>
<dbReference type="RefSeq" id="WP_143314718.1">
    <property type="nucleotide sequence ID" value="NZ_JACSRA010000001.1"/>
</dbReference>
<feature type="domain" description="Flagellar hook protein FlgE/F/G-like D1" evidence="5">
    <location>
        <begin position="91"/>
        <end position="134"/>
    </location>
</feature>
<sequence length="256" mass="28061">MYRILSTSKAGMNANQTRLDTIGNNIVNSETTGYKKVNVGFQNLLSESLNRQGYRTNDKGASMGTGVKASEMFRDNSQGNLMTTELPTDFALDGPGFFRVQLANGNVAYTRDGSFKIDGMGRLVDANGNKLELNYVNGRSEDNTSFKRNNILVDTAGNVFTKEGDSFTKVAEIPVYTATGDTSFTSVGKNLFMPTDGARLERSTETDVRQGMLEASNVDLTTEMTDLIVAQRAFQLSSKGVTTADQMLEMINNMRR</sequence>
<keyword evidence="6" id="KW-0966">Cell projection</keyword>
<dbReference type="Proteomes" id="UP000627781">
    <property type="component" value="Unassembled WGS sequence"/>
</dbReference>
<dbReference type="EMBL" id="JACSRA010000001">
    <property type="protein sequence ID" value="MBD7909824.1"/>
    <property type="molecule type" value="Genomic_DNA"/>
</dbReference>
<feature type="domain" description="Flagellar basal-body/hook protein C-terminal" evidence="4">
    <location>
        <begin position="209"/>
        <end position="254"/>
    </location>
</feature>
<evidence type="ECO:0000256" key="2">
    <source>
        <dbReference type="RuleBase" id="RU362116"/>
    </source>
</evidence>
<evidence type="ECO:0000313" key="7">
    <source>
        <dbReference type="Proteomes" id="UP000627781"/>
    </source>
</evidence>
<dbReference type="Pfam" id="PF00460">
    <property type="entry name" value="Flg_bb_rod"/>
    <property type="match status" value="1"/>
</dbReference>
<dbReference type="PANTHER" id="PTHR30435:SF19">
    <property type="entry name" value="FLAGELLAR BASAL-BODY ROD PROTEIN FLGG"/>
    <property type="match status" value="1"/>
</dbReference>
<dbReference type="Pfam" id="PF06429">
    <property type="entry name" value="Flg_bbr_C"/>
    <property type="match status" value="1"/>
</dbReference>
<evidence type="ECO:0000259" key="5">
    <source>
        <dbReference type="Pfam" id="PF22692"/>
    </source>
</evidence>
<evidence type="ECO:0000256" key="1">
    <source>
        <dbReference type="ARBA" id="ARBA00009677"/>
    </source>
</evidence>
<dbReference type="NCBIfam" id="TIGR03506">
    <property type="entry name" value="FlgEFG_subfam"/>
    <property type="match status" value="1"/>
</dbReference>
<protein>
    <submittedName>
        <fullName evidence="6">Flagellar basal body rod protein FlgG</fullName>
    </submittedName>
</protein>
<evidence type="ECO:0000259" key="3">
    <source>
        <dbReference type="Pfam" id="PF00460"/>
    </source>
</evidence>
<dbReference type="InterPro" id="IPR037925">
    <property type="entry name" value="FlgE/F/G-like"/>
</dbReference>
<comment type="caution">
    <text evidence="6">The sequence shown here is derived from an EMBL/GenBank/DDBJ whole genome shotgun (WGS) entry which is preliminary data.</text>
</comment>
<dbReference type="InterPro" id="IPR010930">
    <property type="entry name" value="Flg_bb/hook_C_dom"/>
</dbReference>
<organism evidence="6 7">
    <name type="scientific">Clostridium cibarium</name>
    <dbReference type="NCBI Taxonomy" id="2762247"/>
    <lineage>
        <taxon>Bacteria</taxon>
        <taxon>Bacillati</taxon>
        <taxon>Bacillota</taxon>
        <taxon>Clostridia</taxon>
        <taxon>Eubacteriales</taxon>
        <taxon>Clostridiaceae</taxon>
        <taxon>Clostridium</taxon>
    </lineage>
</organism>
<keyword evidence="6" id="KW-0282">Flagellum</keyword>
<name>A0ABR8PNT7_9CLOT</name>
<keyword evidence="2" id="KW-0975">Bacterial flagellum</keyword>